<dbReference type="AlphaFoldDB" id="A0ABD4Z7F7"/>
<evidence type="ECO:0000313" key="3">
    <source>
        <dbReference type="EMBL" id="MDK6028240.1"/>
    </source>
</evidence>
<evidence type="ECO:0000259" key="1">
    <source>
        <dbReference type="Pfam" id="PF04256"/>
    </source>
</evidence>
<dbReference type="Proteomes" id="UP001529235">
    <property type="component" value="Unassembled WGS sequence"/>
</dbReference>
<gene>
    <name evidence="3" type="ORF">QPL79_02530</name>
</gene>
<sequence>MNLRNSERSRCNEEIRLDALANAAYDYRFLLSRGYSSSILDIVAKHYMLDRYEKMLLFRCVHSLSYVYDTMKKLVVPCVNSLNSSILVIDFFNIVLTVLSIIKSECVFLCDDCLVRDLRGAKIRGDEKALLANVYKIIMDVLSTYRNLFNEVVIIADKNVSHSLDYVKSFSNLLSNNVKNIKVSYILSQTPDSETISMAKHGVVASTDAVIIEKADKVLPLTTMVLWHIGLEPRIDFPKLFGYYCPFCFKKPKMP</sequence>
<dbReference type="InterPro" id="IPR041652">
    <property type="entry name" value="DUF5616"/>
</dbReference>
<dbReference type="Pfam" id="PF04256">
    <property type="entry name" value="DUF434"/>
    <property type="match status" value="1"/>
</dbReference>
<keyword evidence="4" id="KW-1185">Reference proteome</keyword>
<dbReference type="PANTHER" id="PTHR42252:SF1">
    <property type="entry name" value="DUF434 DOMAIN-CONTAINING PROTEIN"/>
    <property type="match status" value="1"/>
</dbReference>
<name>A0ABD4Z7F7_9CREN</name>
<proteinExistence type="predicted"/>
<organism evidence="3 4">
    <name type="scientific">Ignisphaera cupida</name>
    <dbReference type="NCBI Taxonomy" id="3050454"/>
    <lineage>
        <taxon>Archaea</taxon>
        <taxon>Thermoproteota</taxon>
        <taxon>Thermoprotei</taxon>
        <taxon>Desulfurococcales</taxon>
        <taxon>Desulfurococcaceae</taxon>
        <taxon>Ignisphaera</taxon>
    </lineage>
</organism>
<protein>
    <submittedName>
        <fullName evidence="3">DUF434 domain-containing protein</fullName>
    </submittedName>
</protein>
<comment type="caution">
    <text evidence="3">The sequence shown here is derived from an EMBL/GenBank/DDBJ whole genome shotgun (WGS) entry which is preliminary data.</text>
</comment>
<dbReference type="InterPro" id="IPR007368">
    <property type="entry name" value="DUF434"/>
</dbReference>
<dbReference type="EMBL" id="JASNVW010000001">
    <property type="protein sequence ID" value="MDK6028240.1"/>
    <property type="molecule type" value="Genomic_DNA"/>
</dbReference>
<dbReference type="RefSeq" id="WP_285273208.1">
    <property type="nucleotide sequence ID" value="NZ_JASNVW010000001.1"/>
</dbReference>
<dbReference type="PANTHER" id="PTHR42252">
    <property type="entry name" value="DUF5616 DOMAIN-CONTAINING PROTEIN"/>
    <property type="match status" value="1"/>
</dbReference>
<evidence type="ECO:0000259" key="2">
    <source>
        <dbReference type="Pfam" id="PF18481"/>
    </source>
</evidence>
<dbReference type="Pfam" id="PF18481">
    <property type="entry name" value="DUF5616"/>
    <property type="match status" value="1"/>
</dbReference>
<accession>A0ABD4Z7F7</accession>
<feature type="domain" description="DUF434" evidence="1">
    <location>
        <begin position="20"/>
        <end position="73"/>
    </location>
</feature>
<feature type="domain" description="DUF5616" evidence="2">
    <location>
        <begin position="80"/>
        <end position="222"/>
    </location>
</feature>
<reference evidence="3 4" key="1">
    <citation type="submission" date="2023-05" db="EMBL/GenBank/DDBJ databases">
        <title>A new hyperthermophilic archaea 'Ignisphaera cupida' sp. nov. and description of the family 'Ignisphaeraceae' fam. nov.</title>
        <authorList>
            <person name="Podosokorskaya O.A."/>
            <person name="Elcheninov A.G."/>
            <person name="Klukina A."/>
            <person name="Merkel A.Y."/>
        </authorList>
    </citation>
    <scope>NUCLEOTIDE SEQUENCE [LARGE SCALE GENOMIC DNA]</scope>
    <source>
        <strain evidence="3 4">4213-co</strain>
    </source>
</reference>
<evidence type="ECO:0000313" key="4">
    <source>
        <dbReference type="Proteomes" id="UP001529235"/>
    </source>
</evidence>